<evidence type="ECO:0000313" key="2">
    <source>
        <dbReference type="EMBL" id="SVC60691.1"/>
    </source>
</evidence>
<dbReference type="EMBL" id="UINC01100549">
    <property type="protein sequence ID" value="SVC60691.1"/>
    <property type="molecule type" value="Genomic_DNA"/>
</dbReference>
<dbReference type="GO" id="GO:0005886">
    <property type="term" value="C:plasma membrane"/>
    <property type="evidence" value="ECO:0007669"/>
    <property type="project" value="InterPro"/>
</dbReference>
<dbReference type="Pfam" id="PF02632">
    <property type="entry name" value="BioY"/>
    <property type="match status" value="1"/>
</dbReference>
<evidence type="ECO:0008006" key="3">
    <source>
        <dbReference type="Google" id="ProtNLM"/>
    </source>
</evidence>
<evidence type="ECO:0000256" key="1">
    <source>
        <dbReference type="SAM" id="Phobius"/>
    </source>
</evidence>
<organism evidence="2">
    <name type="scientific">marine metagenome</name>
    <dbReference type="NCBI Taxonomy" id="408172"/>
    <lineage>
        <taxon>unclassified sequences</taxon>
        <taxon>metagenomes</taxon>
        <taxon>ecological metagenomes</taxon>
    </lineage>
</organism>
<dbReference type="GO" id="GO:0015225">
    <property type="term" value="F:biotin transmembrane transporter activity"/>
    <property type="evidence" value="ECO:0007669"/>
    <property type="project" value="InterPro"/>
</dbReference>
<name>A0A382NM73_9ZZZZ</name>
<proteinExistence type="predicted"/>
<feature type="transmembrane region" description="Helical" evidence="1">
    <location>
        <begin position="107"/>
        <end position="124"/>
    </location>
</feature>
<gene>
    <name evidence="2" type="ORF">METZ01_LOCUS313545</name>
</gene>
<feature type="transmembrane region" description="Helical" evidence="1">
    <location>
        <begin position="195"/>
        <end position="220"/>
    </location>
</feature>
<dbReference type="PANTHER" id="PTHR34295">
    <property type="entry name" value="BIOTIN TRANSPORTER BIOY"/>
    <property type="match status" value="1"/>
</dbReference>
<dbReference type="Gene3D" id="1.10.1760.20">
    <property type="match status" value="1"/>
</dbReference>
<dbReference type="AlphaFoldDB" id="A0A382NM73"/>
<accession>A0A382NM73</accession>
<keyword evidence="1" id="KW-0472">Membrane</keyword>
<reference evidence="2" key="1">
    <citation type="submission" date="2018-05" db="EMBL/GenBank/DDBJ databases">
        <authorList>
            <person name="Lanie J.A."/>
            <person name="Ng W.-L."/>
            <person name="Kazmierczak K.M."/>
            <person name="Andrzejewski T.M."/>
            <person name="Davidsen T.M."/>
            <person name="Wayne K.J."/>
            <person name="Tettelin H."/>
            <person name="Glass J.I."/>
            <person name="Rusch D."/>
            <person name="Podicherti R."/>
            <person name="Tsui H.-C.T."/>
            <person name="Winkler M.E."/>
        </authorList>
    </citation>
    <scope>NUCLEOTIDE SEQUENCE</scope>
</reference>
<dbReference type="PANTHER" id="PTHR34295:SF1">
    <property type="entry name" value="BIOTIN TRANSPORTER BIOY"/>
    <property type="match status" value="1"/>
</dbReference>
<keyword evidence="1" id="KW-1133">Transmembrane helix</keyword>
<feature type="transmembrane region" description="Helical" evidence="1">
    <location>
        <begin position="130"/>
        <end position="151"/>
    </location>
</feature>
<dbReference type="InterPro" id="IPR003784">
    <property type="entry name" value="BioY"/>
</dbReference>
<keyword evidence="1" id="KW-0812">Transmembrane</keyword>
<protein>
    <recommendedName>
        <fullName evidence="3">Biotin transporter BioY</fullName>
    </recommendedName>
</protein>
<feature type="transmembrane region" description="Helical" evidence="1">
    <location>
        <begin position="163"/>
        <end position="183"/>
    </location>
</feature>
<sequence>MVSLRKVQYKQWWYNLLGPNLAKDRPLLSYFIDDRYLILTHKSPLMLLKPVALTSSFVGAFIVGMYFLTFEQARFFFPDNPVPVTLQTFGILLMGSIYGLRLSFISISFYLILGISGVPIFQGHNGGIEYAMGVTGGYLIGFFLASLLNSFLSTRGFNRGLSIWSMLASNMVIYLPALIWLSIGDFSWPEEGKLYQAILPFLLGDFIKLIGASIVISFLWRLAGRSKD</sequence>
<feature type="transmembrane region" description="Helical" evidence="1">
    <location>
        <begin position="82"/>
        <end position="100"/>
    </location>
</feature>
<feature type="transmembrane region" description="Helical" evidence="1">
    <location>
        <begin position="51"/>
        <end position="70"/>
    </location>
</feature>